<organism evidence="4">
    <name type="scientific">Agromyces sp. G08B096</name>
    <dbReference type="NCBI Taxonomy" id="3156399"/>
    <lineage>
        <taxon>Bacteria</taxon>
        <taxon>Bacillati</taxon>
        <taxon>Actinomycetota</taxon>
        <taxon>Actinomycetes</taxon>
        <taxon>Micrococcales</taxon>
        <taxon>Microbacteriaceae</taxon>
        <taxon>Agromyces</taxon>
    </lineage>
</organism>
<dbReference type="InterPro" id="IPR010559">
    <property type="entry name" value="Sig_transdc_His_kin_internal"/>
</dbReference>
<dbReference type="GO" id="GO:0016020">
    <property type="term" value="C:membrane"/>
    <property type="evidence" value="ECO:0007669"/>
    <property type="project" value="InterPro"/>
</dbReference>
<proteinExistence type="predicted"/>
<dbReference type="AlphaFoldDB" id="A0AAU7W9R2"/>
<dbReference type="PANTHER" id="PTHR34220">
    <property type="entry name" value="SENSOR HISTIDINE KINASE YPDA"/>
    <property type="match status" value="1"/>
</dbReference>
<dbReference type="Gene3D" id="3.30.565.10">
    <property type="entry name" value="Histidine kinase-like ATPase, C-terminal domain"/>
    <property type="match status" value="1"/>
</dbReference>
<dbReference type="SMART" id="SM00387">
    <property type="entry name" value="HATPase_c"/>
    <property type="match status" value="1"/>
</dbReference>
<evidence type="ECO:0000256" key="1">
    <source>
        <dbReference type="ARBA" id="ARBA00022777"/>
    </source>
</evidence>
<accession>A0AAU7W9R2</accession>
<sequence length="397" mass="41910">MPESMLLAAVAGVAAGALAVGVIVLLRRMVLASRDLGTDEERATYRTLHLASRAAAHLRGGLGEQDAARATRHLRALLGAETLALADLSGEVAVDGDEALRPTAAALAAQVAASGKPQVQRGIRVGSTETDAAAAPVLVGRRAVGAVVAFEPTVRAGLARATGEVADWVAAQVELGELDASRAALAEAEVRALRAQISPHFIYNSLNAIASFINTDPATARELVLEFADFTRYSFRRHGDFTTVAEELRSIDSYLRLERARFGDRLLVTLQIAPEVLSTVVPFLSIQPLVENAVRHGLEAKEGGGRITITAEDQGAFADISVEDDGVGIDPAVLERVLAGGAAGEHVGLRNVDARLRQVYGDEHGLVVETNLGAGTLVRMRVPKSQPGRDPDGRIER</sequence>
<gene>
    <name evidence="4" type="ORF">ABIQ69_01630</name>
</gene>
<keyword evidence="2" id="KW-0472">Membrane</keyword>
<dbReference type="InterPro" id="IPR036890">
    <property type="entry name" value="HATPase_C_sf"/>
</dbReference>
<evidence type="ECO:0000313" key="4">
    <source>
        <dbReference type="EMBL" id="XBX82640.1"/>
    </source>
</evidence>
<keyword evidence="2" id="KW-0812">Transmembrane</keyword>
<protein>
    <submittedName>
        <fullName evidence="4">Histidine kinase</fullName>
    </submittedName>
</protein>
<feature type="transmembrane region" description="Helical" evidence="2">
    <location>
        <begin position="6"/>
        <end position="26"/>
    </location>
</feature>
<dbReference type="Pfam" id="PF06580">
    <property type="entry name" value="His_kinase"/>
    <property type="match status" value="1"/>
</dbReference>
<dbReference type="SUPFAM" id="SSF55874">
    <property type="entry name" value="ATPase domain of HSP90 chaperone/DNA topoisomerase II/histidine kinase"/>
    <property type="match status" value="1"/>
</dbReference>
<dbReference type="InterPro" id="IPR003594">
    <property type="entry name" value="HATPase_dom"/>
</dbReference>
<dbReference type="GO" id="GO:0000155">
    <property type="term" value="F:phosphorelay sensor kinase activity"/>
    <property type="evidence" value="ECO:0007669"/>
    <property type="project" value="InterPro"/>
</dbReference>
<dbReference type="InterPro" id="IPR050640">
    <property type="entry name" value="Bact_2-comp_sensor_kinase"/>
</dbReference>
<keyword evidence="1 4" id="KW-0808">Transferase</keyword>
<keyword evidence="1 4" id="KW-0418">Kinase</keyword>
<dbReference type="RefSeq" id="WP_350348656.1">
    <property type="nucleotide sequence ID" value="NZ_CP158374.1"/>
</dbReference>
<name>A0AAU7W9R2_9MICO</name>
<dbReference type="PANTHER" id="PTHR34220:SF7">
    <property type="entry name" value="SENSOR HISTIDINE KINASE YPDA"/>
    <property type="match status" value="1"/>
</dbReference>
<feature type="domain" description="Histidine kinase" evidence="3">
    <location>
        <begin position="286"/>
        <end position="386"/>
    </location>
</feature>
<evidence type="ECO:0000256" key="2">
    <source>
        <dbReference type="SAM" id="Phobius"/>
    </source>
</evidence>
<keyword evidence="2" id="KW-1133">Transmembrane helix</keyword>
<dbReference type="EMBL" id="CP158374">
    <property type="protein sequence ID" value="XBX82640.1"/>
    <property type="molecule type" value="Genomic_DNA"/>
</dbReference>
<dbReference type="Pfam" id="PF02518">
    <property type="entry name" value="HATPase_c"/>
    <property type="match status" value="1"/>
</dbReference>
<reference evidence="4" key="1">
    <citation type="submission" date="2024-05" db="EMBL/GenBank/DDBJ databases">
        <authorList>
            <person name="Yu L."/>
        </authorList>
    </citation>
    <scope>NUCLEOTIDE SEQUENCE</scope>
    <source>
        <strain evidence="4">G08B096</strain>
    </source>
</reference>
<dbReference type="InterPro" id="IPR005467">
    <property type="entry name" value="His_kinase_dom"/>
</dbReference>
<evidence type="ECO:0000259" key="3">
    <source>
        <dbReference type="PROSITE" id="PS50109"/>
    </source>
</evidence>
<dbReference type="PROSITE" id="PS50109">
    <property type="entry name" value="HIS_KIN"/>
    <property type="match status" value="1"/>
</dbReference>